<name>A0ACC0TER9_POPTR</name>
<dbReference type="EMBL" id="CM009291">
    <property type="protein sequence ID" value="KAI9399814.1"/>
    <property type="molecule type" value="Genomic_DNA"/>
</dbReference>
<accession>A0ACC0TER9</accession>
<sequence>MTETSASLLELFFLLLKKIAWVACL</sequence>
<keyword evidence="2" id="KW-1185">Reference proteome</keyword>
<organism evidence="1 2">
    <name type="scientific">Populus trichocarpa</name>
    <name type="common">Western balsam poplar</name>
    <name type="synonym">Populus balsamifera subsp. trichocarpa</name>
    <dbReference type="NCBI Taxonomy" id="3694"/>
    <lineage>
        <taxon>Eukaryota</taxon>
        <taxon>Viridiplantae</taxon>
        <taxon>Streptophyta</taxon>
        <taxon>Embryophyta</taxon>
        <taxon>Tracheophyta</taxon>
        <taxon>Spermatophyta</taxon>
        <taxon>Magnoliopsida</taxon>
        <taxon>eudicotyledons</taxon>
        <taxon>Gunneridae</taxon>
        <taxon>Pentapetalae</taxon>
        <taxon>rosids</taxon>
        <taxon>fabids</taxon>
        <taxon>Malpighiales</taxon>
        <taxon>Salicaceae</taxon>
        <taxon>Saliceae</taxon>
        <taxon>Populus</taxon>
    </lineage>
</organism>
<gene>
    <name evidence="1" type="ORF">POPTR_002G153750v4</name>
</gene>
<evidence type="ECO:0000313" key="1">
    <source>
        <dbReference type="EMBL" id="KAI9399814.1"/>
    </source>
</evidence>
<comment type="caution">
    <text evidence="1">The sequence shown here is derived from an EMBL/GenBank/DDBJ whole genome shotgun (WGS) entry which is preliminary data.</text>
</comment>
<evidence type="ECO:0000313" key="2">
    <source>
        <dbReference type="Proteomes" id="UP000006729"/>
    </source>
</evidence>
<reference evidence="1 2" key="1">
    <citation type="journal article" date="2006" name="Science">
        <title>The genome of black cottonwood, Populus trichocarpa (Torr. &amp; Gray).</title>
        <authorList>
            <person name="Tuskan G.A."/>
            <person name="Difazio S."/>
            <person name="Jansson S."/>
            <person name="Bohlmann J."/>
            <person name="Grigoriev I."/>
            <person name="Hellsten U."/>
            <person name="Putnam N."/>
            <person name="Ralph S."/>
            <person name="Rombauts S."/>
            <person name="Salamov A."/>
            <person name="Schein J."/>
            <person name="Sterck L."/>
            <person name="Aerts A."/>
            <person name="Bhalerao R.R."/>
            <person name="Bhalerao R.P."/>
            <person name="Blaudez D."/>
            <person name="Boerjan W."/>
            <person name="Brun A."/>
            <person name="Brunner A."/>
            <person name="Busov V."/>
            <person name="Campbell M."/>
            <person name="Carlson J."/>
            <person name="Chalot M."/>
            <person name="Chapman J."/>
            <person name="Chen G.L."/>
            <person name="Cooper D."/>
            <person name="Coutinho P.M."/>
            <person name="Couturier J."/>
            <person name="Covert S."/>
            <person name="Cronk Q."/>
            <person name="Cunningham R."/>
            <person name="Davis J."/>
            <person name="Degroeve S."/>
            <person name="Dejardin A."/>
            <person name="Depamphilis C."/>
            <person name="Detter J."/>
            <person name="Dirks B."/>
            <person name="Dubchak I."/>
            <person name="Duplessis S."/>
            <person name="Ehlting J."/>
            <person name="Ellis B."/>
            <person name="Gendler K."/>
            <person name="Goodstein D."/>
            <person name="Gribskov M."/>
            <person name="Grimwood J."/>
            <person name="Groover A."/>
            <person name="Gunter L."/>
            <person name="Hamberger B."/>
            <person name="Heinze B."/>
            <person name="Helariutta Y."/>
            <person name="Henrissat B."/>
            <person name="Holligan D."/>
            <person name="Holt R."/>
            <person name="Huang W."/>
            <person name="Islam-Faridi N."/>
            <person name="Jones S."/>
            <person name="Jones-Rhoades M."/>
            <person name="Jorgensen R."/>
            <person name="Joshi C."/>
            <person name="Kangasjarvi J."/>
            <person name="Karlsson J."/>
            <person name="Kelleher C."/>
            <person name="Kirkpatrick R."/>
            <person name="Kirst M."/>
            <person name="Kohler A."/>
            <person name="Kalluri U."/>
            <person name="Larimer F."/>
            <person name="Leebens-Mack J."/>
            <person name="Leple J.C."/>
            <person name="Locascio P."/>
            <person name="Lou Y."/>
            <person name="Lucas S."/>
            <person name="Martin F."/>
            <person name="Montanini B."/>
            <person name="Napoli C."/>
            <person name="Nelson D.R."/>
            <person name="Nelson C."/>
            <person name="Nieminen K."/>
            <person name="Nilsson O."/>
            <person name="Pereda V."/>
            <person name="Peter G."/>
            <person name="Philippe R."/>
            <person name="Pilate G."/>
            <person name="Poliakov A."/>
            <person name="Razumovskaya J."/>
            <person name="Richardson P."/>
            <person name="Rinaldi C."/>
            <person name="Ritland K."/>
            <person name="Rouze P."/>
            <person name="Ryaboy D."/>
            <person name="Schmutz J."/>
            <person name="Schrader J."/>
            <person name="Segerman B."/>
            <person name="Shin H."/>
            <person name="Siddiqui A."/>
            <person name="Sterky F."/>
            <person name="Terry A."/>
            <person name="Tsai C.J."/>
            <person name="Uberbacher E."/>
            <person name="Unneberg P."/>
            <person name="Vahala J."/>
            <person name="Wall K."/>
            <person name="Wessler S."/>
            <person name="Yang G."/>
            <person name="Yin T."/>
            <person name="Douglas C."/>
            <person name="Marra M."/>
            <person name="Sandberg G."/>
            <person name="Van de Peer Y."/>
            <person name="Rokhsar D."/>
        </authorList>
    </citation>
    <scope>NUCLEOTIDE SEQUENCE [LARGE SCALE GENOMIC DNA]</scope>
    <source>
        <strain evidence="2">cv. Nisqually</strain>
    </source>
</reference>
<protein>
    <submittedName>
        <fullName evidence="1">Uncharacterized protein</fullName>
    </submittedName>
</protein>
<dbReference type="Proteomes" id="UP000006729">
    <property type="component" value="Chromosome 2"/>
</dbReference>
<proteinExistence type="predicted"/>